<dbReference type="AlphaFoldDB" id="A0A0A8XYP1"/>
<feature type="region of interest" description="Disordered" evidence="1">
    <location>
        <begin position="1"/>
        <end position="62"/>
    </location>
</feature>
<feature type="compositionally biased region" description="Polar residues" evidence="1">
    <location>
        <begin position="10"/>
        <end position="22"/>
    </location>
</feature>
<sequence>MQRPHGYGFQPQTSNDRSNLTARGSYHGLPPYQHTSNAIDSPTAVAPESPFQHRWVPPQPPGVILPEAAAAIWQPRSLPRQQSQSADGRLSTDVARPPEPAVTREQMNGAPGAPDGELPSDVSTMIANAGISWNEEQQPEAA</sequence>
<evidence type="ECO:0000313" key="2">
    <source>
        <dbReference type="EMBL" id="JAD17780.1"/>
    </source>
</evidence>
<reference evidence="2" key="2">
    <citation type="journal article" date="2015" name="Data Brief">
        <title>Shoot transcriptome of the giant reed, Arundo donax.</title>
        <authorList>
            <person name="Barrero R.A."/>
            <person name="Guerrero F.D."/>
            <person name="Moolhuijzen P."/>
            <person name="Goolsby J.A."/>
            <person name="Tidwell J."/>
            <person name="Bellgard S.E."/>
            <person name="Bellgard M.I."/>
        </authorList>
    </citation>
    <scope>NUCLEOTIDE SEQUENCE</scope>
    <source>
        <tissue evidence="2">Shoot tissue taken approximately 20 cm above the soil surface</tissue>
    </source>
</reference>
<protein>
    <submittedName>
        <fullName evidence="2">Uncharacterized protein</fullName>
    </submittedName>
</protein>
<name>A0A0A8XYP1_ARUDO</name>
<feature type="compositionally biased region" description="Low complexity" evidence="1">
    <location>
        <begin position="74"/>
        <end position="85"/>
    </location>
</feature>
<reference evidence="2" key="1">
    <citation type="submission" date="2014-09" db="EMBL/GenBank/DDBJ databases">
        <authorList>
            <person name="Magalhaes I.L.F."/>
            <person name="Oliveira U."/>
            <person name="Santos F.R."/>
            <person name="Vidigal T.H.D.A."/>
            <person name="Brescovit A.D."/>
            <person name="Santos A.J."/>
        </authorList>
    </citation>
    <scope>NUCLEOTIDE SEQUENCE</scope>
    <source>
        <tissue evidence="2">Shoot tissue taken approximately 20 cm above the soil surface</tissue>
    </source>
</reference>
<accession>A0A0A8XYP1</accession>
<evidence type="ECO:0000256" key="1">
    <source>
        <dbReference type="SAM" id="MobiDB-lite"/>
    </source>
</evidence>
<proteinExistence type="predicted"/>
<dbReference type="EMBL" id="GBRH01280115">
    <property type="protein sequence ID" value="JAD17780.1"/>
    <property type="molecule type" value="Transcribed_RNA"/>
</dbReference>
<feature type="region of interest" description="Disordered" evidence="1">
    <location>
        <begin position="74"/>
        <end position="142"/>
    </location>
</feature>
<organism evidence="2">
    <name type="scientific">Arundo donax</name>
    <name type="common">Giant reed</name>
    <name type="synonym">Donax arundinaceus</name>
    <dbReference type="NCBI Taxonomy" id="35708"/>
    <lineage>
        <taxon>Eukaryota</taxon>
        <taxon>Viridiplantae</taxon>
        <taxon>Streptophyta</taxon>
        <taxon>Embryophyta</taxon>
        <taxon>Tracheophyta</taxon>
        <taxon>Spermatophyta</taxon>
        <taxon>Magnoliopsida</taxon>
        <taxon>Liliopsida</taxon>
        <taxon>Poales</taxon>
        <taxon>Poaceae</taxon>
        <taxon>PACMAD clade</taxon>
        <taxon>Arundinoideae</taxon>
        <taxon>Arundineae</taxon>
        <taxon>Arundo</taxon>
    </lineage>
</organism>